<feature type="non-terminal residue" evidence="1">
    <location>
        <position position="1"/>
    </location>
</feature>
<dbReference type="STRING" id="299467.A0A443RUY3"/>
<dbReference type="Proteomes" id="UP000288716">
    <property type="component" value="Unassembled WGS sequence"/>
</dbReference>
<sequence length="200" mass="23229">FNPRALKAQSINVDRCIESALLTAAGTYPPKRQFVWNKEVNFQTFPVHILNDNFKSCKRAIEDTEKYIHSDSVAMKLCDKLNNFMKNHAHAEYTCLDYILLYYNYQCLHSYGYSLPSYLNTTMQNMINKLATKILLIKVKKVECYVENQNLNIINALVQSYIIQKNSTNKVYLWNMHDDTLAPILSLLDVYNGLWLPSVT</sequence>
<dbReference type="SUPFAM" id="SSF53254">
    <property type="entry name" value="Phosphoglycerate mutase-like"/>
    <property type="match status" value="1"/>
</dbReference>
<dbReference type="EMBL" id="NCKV01031542">
    <property type="protein sequence ID" value="RWS18985.1"/>
    <property type="molecule type" value="Genomic_DNA"/>
</dbReference>
<reference evidence="1 2" key="1">
    <citation type="journal article" date="2018" name="Gigascience">
        <title>Genomes of trombidid mites reveal novel predicted allergens and laterally-transferred genes associated with secondary metabolism.</title>
        <authorList>
            <person name="Dong X."/>
            <person name="Chaisiri K."/>
            <person name="Xia D."/>
            <person name="Armstrong S.D."/>
            <person name="Fang Y."/>
            <person name="Donnelly M.J."/>
            <person name="Kadowaki T."/>
            <person name="McGarry J.W."/>
            <person name="Darby A.C."/>
            <person name="Makepeace B.L."/>
        </authorList>
    </citation>
    <scope>NUCLEOTIDE SEQUENCE [LARGE SCALE GENOMIC DNA]</scope>
    <source>
        <strain evidence="1">UoL-UT</strain>
    </source>
</reference>
<dbReference type="GO" id="GO:0016791">
    <property type="term" value="F:phosphatase activity"/>
    <property type="evidence" value="ECO:0007669"/>
    <property type="project" value="UniProtKB-ARBA"/>
</dbReference>
<organism evidence="1 2">
    <name type="scientific">Leptotrombidium deliense</name>
    <dbReference type="NCBI Taxonomy" id="299467"/>
    <lineage>
        <taxon>Eukaryota</taxon>
        <taxon>Metazoa</taxon>
        <taxon>Ecdysozoa</taxon>
        <taxon>Arthropoda</taxon>
        <taxon>Chelicerata</taxon>
        <taxon>Arachnida</taxon>
        <taxon>Acari</taxon>
        <taxon>Acariformes</taxon>
        <taxon>Trombidiformes</taxon>
        <taxon>Prostigmata</taxon>
        <taxon>Anystina</taxon>
        <taxon>Parasitengona</taxon>
        <taxon>Trombiculoidea</taxon>
        <taxon>Trombiculidae</taxon>
        <taxon>Leptotrombidium</taxon>
    </lineage>
</organism>
<comment type="caution">
    <text evidence="1">The sequence shown here is derived from an EMBL/GenBank/DDBJ whole genome shotgun (WGS) entry which is preliminary data.</text>
</comment>
<dbReference type="InterPro" id="IPR029033">
    <property type="entry name" value="His_PPase_superfam"/>
</dbReference>
<name>A0A443RUY3_9ACAR</name>
<evidence type="ECO:0000313" key="1">
    <source>
        <dbReference type="EMBL" id="RWS18985.1"/>
    </source>
</evidence>
<evidence type="ECO:0000313" key="2">
    <source>
        <dbReference type="Proteomes" id="UP000288716"/>
    </source>
</evidence>
<gene>
    <name evidence="1" type="ORF">B4U80_14521</name>
</gene>
<dbReference type="Gene3D" id="3.40.50.1240">
    <property type="entry name" value="Phosphoglycerate mutase-like"/>
    <property type="match status" value="1"/>
</dbReference>
<keyword evidence="2" id="KW-1185">Reference proteome</keyword>
<dbReference type="AlphaFoldDB" id="A0A443RUY3"/>
<proteinExistence type="predicted"/>
<protein>
    <submittedName>
        <fullName evidence="1">Prostatic acid phosphatase-like isoform X2</fullName>
    </submittedName>
</protein>
<dbReference type="VEuPathDB" id="VectorBase:LDEU013055"/>
<accession>A0A443RUY3</accession>